<feature type="domain" description="Phosphoribosyltransferase" evidence="11">
    <location>
        <begin position="116"/>
        <end position="240"/>
    </location>
</feature>
<evidence type="ECO:0000256" key="2">
    <source>
        <dbReference type="ARBA" id="ARBA00004496"/>
    </source>
</evidence>
<accession>C5LHG4</accession>
<evidence type="ECO:0000256" key="6">
    <source>
        <dbReference type="ARBA" id="ARBA00011893"/>
    </source>
</evidence>
<dbReference type="Gene3D" id="3.40.50.2020">
    <property type="match status" value="1"/>
</dbReference>
<evidence type="ECO:0000256" key="8">
    <source>
        <dbReference type="ARBA" id="ARBA00022676"/>
    </source>
</evidence>
<dbReference type="GO" id="GO:0006166">
    <property type="term" value="P:purine ribonucleoside salvage"/>
    <property type="evidence" value="ECO:0007669"/>
    <property type="project" value="UniProtKB-KW"/>
</dbReference>
<evidence type="ECO:0000256" key="5">
    <source>
        <dbReference type="ARBA" id="ARBA00011738"/>
    </source>
</evidence>
<dbReference type="GO" id="GO:0003999">
    <property type="term" value="F:adenine phosphoribosyltransferase activity"/>
    <property type="evidence" value="ECO:0007669"/>
    <property type="project" value="UniProtKB-EC"/>
</dbReference>
<evidence type="ECO:0000256" key="4">
    <source>
        <dbReference type="ARBA" id="ARBA00008391"/>
    </source>
</evidence>
<sequence length="280" mass="30160">MVDRCRATVYWIEYVKLNSDCALEFRRGLLTTTPNGLVPVYEKDDRDVVGVGVTPENIDEYLPYVDCIIVATGVSKSLHEFDVGKLDKLLCKCRGYPWYAAIYGDKYAWSALLEDLRAKISLVVGEDSVSALAGVDATGFITGGALSALIGVPFIIIRKANKLCVHTIGVDYVDYSGKTKRLEIRSPLHVSVSAASTGVIVVDQWIETGHTMCAAIELLTASGVRVLAAVAVAAETRGRLVVEGALGGGTVVCALNGLIIQREVDCHFMEGFKGLVGFRV</sequence>
<dbReference type="PANTHER" id="PTHR11776">
    <property type="entry name" value="ADENINE PHOSPHORIBOSYLTRANSFERASE"/>
    <property type="match status" value="1"/>
</dbReference>
<keyword evidence="13" id="KW-1185">Reference proteome</keyword>
<comment type="subunit">
    <text evidence="5">Homodimer.</text>
</comment>
<name>C5LHG4_PERM5</name>
<evidence type="ECO:0000256" key="3">
    <source>
        <dbReference type="ARBA" id="ARBA00004659"/>
    </source>
</evidence>
<dbReference type="Pfam" id="PF00156">
    <property type="entry name" value="Pribosyltran"/>
    <property type="match status" value="1"/>
</dbReference>
<evidence type="ECO:0000256" key="10">
    <source>
        <dbReference type="ARBA" id="ARBA00022726"/>
    </source>
</evidence>
<proteinExistence type="inferred from homology"/>
<comment type="similarity">
    <text evidence="4">Belongs to the purine/pyrimidine phosphoribosyltransferase family.</text>
</comment>
<evidence type="ECO:0000256" key="7">
    <source>
        <dbReference type="ARBA" id="ARBA00022490"/>
    </source>
</evidence>
<comment type="catalytic activity">
    <reaction evidence="1">
        <text>AMP + diphosphate = 5-phospho-alpha-D-ribose 1-diphosphate + adenine</text>
        <dbReference type="Rhea" id="RHEA:16609"/>
        <dbReference type="ChEBI" id="CHEBI:16708"/>
        <dbReference type="ChEBI" id="CHEBI:33019"/>
        <dbReference type="ChEBI" id="CHEBI:58017"/>
        <dbReference type="ChEBI" id="CHEBI:456215"/>
        <dbReference type="EC" id="2.4.2.7"/>
    </reaction>
</comment>
<evidence type="ECO:0000313" key="13">
    <source>
        <dbReference type="Proteomes" id="UP000007800"/>
    </source>
</evidence>
<dbReference type="GO" id="GO:0005737">
    <property type="term" value="C:cytoplasm"/>
    <property type="evidence" value="ECO:0007669"/>
    <property type="project" value="UniProtKB-SubCell"/>
</dbReference>
<keyword evidence="10" id="KW-0660">Purine salvage</keyword>
<evidence type="ECO:0000259" key="11">
    <source>
        <dbReference type="Pfam" id="PF00156"/>
    </source>
</evidence>
<evidence type="ECO:0000256" key="1">
    <source>
        <dbReference type="ARBA" id="ARBA00000868"/>
    </source>
</evidence>
<dbReference type="AlphaFoldDB" id="C5LHG4"/>
<dbReference type="EC" id="2.4.2.7" evidence="6"/>
<dbReference type="SUPFAM" id="SSF53271">
    <property type="entry name" value="PRTase-like"/>
    <property type="match status" value="1"/>
</dbReference>
<dbReference type="PANTHER" id="PTHR11776:SF7">
    <property type="entry name" value="PHOSPHORIBOSYLTRANSFERASE DOMAIN-CONTAINING PROTEIN"/>
    <property type="match status" value="1"/>
</dbReference>
<dbReference type="OrthoDB" id="363185at2759"/>
<dbReference type="Proteomes" id="UP000007800">
    <property type="component" value="Unassembled WGS sequence"/>
</dbReference>
<evidence type="ECO:0000313" key="12">
    <source>
        <dbReference type="EMBL" id="EER03814.1"/>
    </source>
</evidence>
<dbReference type="InParanoid" id="C5LHG4"/>
<evidence type="ECO:0000256" key="9">
    <source>
        <dbReference type="ARBA" id="ARBA00022679"/>
    </source>
</evidence>
<keyword evidence="9 12" id="KW-0808">Transferase</keyword>
<comment type="subcellular location">
    <subcellularLocation>
        <location evidence="2">Cytoplasm</location>
    </subcellularLocation>
</comment>
<dbReference type="EMBL" id="GG682041">
    <property type="protein sequence ID" value="EER03814.1"/>
    <property type="molecule type" value="Genomic_DNA"/>
</dbReference>
<gene>
    <name evidence="12" type="ORF">Pmar_PMAR009342</name>
</gene>
<dbReference type="CDD" id="cd06223">
    <property type="entry name" value="PRTases_typeI"/>
    <property type="match status" value="1"/>
</dbReference>
<protein>
    <recommendedName>
        <fullName evidence="6">adenine phosphoribosyltransferase</fullName>
        <ecNumber evidence="6">2.4.2.7</ecNumber>
    </recommendedName>
</protein>
<comment type="pathway">
    <text evidence="3">Purine metabolism; AMP biosynthesis via salvage pathway; AMP from adenine: step 1/1.</text>
</comment>
<dbReference type="InterPro" id="IPR000836">
    <property type="entry name" value="PRTase_dom"/>
</dbReference>
<dbReference type="RefSeq" id="XP_002771998.1">
    <property type="nucleotide sequence ID" value="XM_002771952.1"/>
</dbReference>
<organism evidence="13">
    <name type="scientific">Perkinsus marinus (strain ATCC 50983 / TXsc)</name>
    <dbReference type="NCBI Taxonomy" id="423536"/>
    <lineage>
        <taxon>Eukaryota</taxon>
        <taxon>Sar</taxon>
        <taxon>Alveolata</taxon>
        <taxon>Perkinsozoa</taxon>
        <taxon>Perkinsea</taxon>
        <taxon>Perkinsida</taxon>
        <taxon>Perkinsidae</taxon>
        <taxon>Perkinsus</taxon>
    </lineage>
</organism>
<keyword evidence="8 12" id="KW-0328">Glycosyltransferase</keyword>
<dbReference type="GeneID" id="9044236"/>
<dbReference type="InterPro" id="IPR050120">
    <property type="entry name" value="Adenine_PRTase"/>
</dbReference>
<reference evidence="12 13" key="1">
    <citation type="submission" date="2008-07" db="EMBL/GenBank/DDBJ databases">
        <authorList>
            <person name="El-Sayed N."/>
            <person name="Caler E."/>
            <person name="Inman J."/>
            <person name="Amedeo P."/>
            <person name="Hass B."/>
            <person name="Wortman J."/>
        </authorList>
    </citation>
    <scope>NUCLEOTIDE SEQUENCE [LARGE SCALE GENOMIC DNA]</scope>
    <source>
        <strain evidence="13">ATCC 50983 / TXsc</strain>
    </source>
</reference>
<keyword evidence="7" id="KW-0963">Cytoplasm</keyword>
<dbReference type="InterPro" id="IPR029057">
    <property type="entry name" value="PRTase-like"/>
</dbReference>